<evidence type="ECO:0000259" key="7">
    <source>
        <dbReference type="PROSITE" id="PS50850"/>
    </source>
</evidence>
<evidence type="ECO:0000256" key="3">
    <source>
        <dbReference type="ARBA" id="ARBA00022989"/>
    </source>
</evidence>
<evidence type="ECO:0000256" key="2">
    <source>
        <dbReference type="ARBA" id="ARBA00022692"/>
    </source>
</evidence>
<feature type="compositionally biased region" description="Polar residues" evidence="5">
    <location>
        <begin position="38"/>
        <end position="48"/>
    </location>
</feature>
<feature type="transmembrane region" description="Helical" evidence="6">
    <location>
        <begin position="435"/>
        <end position="462"/>
    </location>
</feature>
<feature type="transmembrane region" description="Helical" evidence="6">
    <location>
        <begin position="145"/>
        <end position="166"/>
    </location>
</feature>
<keyword evidence="4 6" id="KW-0472">Membrane</keyword>
<evidence type="ECO:0000313" key="8">
    <source>
        <dbReference type="EMBL" id="ROV86958.1"/>
    </source>
</evidence>
<evidence type="ECO:0000256" key="1">
    <source>
        <dbReference type="ARBA" id="ARBA00004141"/>
    </source>
</evidence>
<feature type="transmembrane region" description="Helical" evidence="6">
    <location>
        <begin position="380"/>
        <end position="404"/>
    </location>
</feature>
<feature type="compositionally biased region" description="Basic and acidic residues" evidence="5">
    <location>
        <begin position="22"/>
        <end position="32"/>
    </location>
</feature>
<feature type="transmembrane region" description="Helical" evidence="6">
    <location>
        <begin position="474"/>
        <end position="496"/>
    </location>
</feature>
<dbReference type="Gene3D" id="1.20.1250.20">
    <property type="entry name" value="MFS general substrate transporter like domains"/>
    <property type="match status" value="2"/>
</dbReference>
<evidence type="ECO:0000313" key="9">
    <source>
        <dbReference type="Proteomes" id="UP000284375"/>
    </source>
</evidence>
<dbReference type="EMBL" id="LJZO01000101">
    <property type="protein sequence ID" value="ROV86958.1"/>
    <property type="molecule type" value="Genomic_DNA"/>
</dbReference>
<protein>
    <recommendedName>
        <fullName evidence="7">Major facilitator superfamily (MFS) profile domain-containing protein</fullName>
    </recommendedName>
</protein>
<proteinExistence type="predicted"/>
<organism evidence="8 9">
    <name type="scientific">Cytospora chrysosperma</name>
    <name type="common">Cytospora canker fungus</name>
    <name type="synonym">Sphaeria chrysosperma</name>
    <dbReference type="NCBI Taxonomy" id="252740"/>
    <lineage>
        <taxon>Eukaryota</taxon>
        <taxon>Fungi</taxon>
        <taxon>Dikarya</taxon>
        <taxon>Ascomycota</taxon>
        <taxon>Pezizomycotina</taxon>
        <taxon>Sordariomycetes</taxon>
        <taxon>Sordariomycetidae</taxon>
        <taxon>Diaporthales</taxon>
        <taxon>Cytosporaceae</taxon>
        <taxon>Cytospora</taxon>
    </lineage>
</organism>
<feature type="compositionally biased region" description="Basic and acidic residues" evidence="5">
    <location>
        <begin position="49"/>
        <end position="59"/>
    </location>
</feature>
<dbReference type="GO" id="GO:0016020">
    <property type="term" value="C:membrane"/>
    <property type="evidence" value="ECO:0007669"/>
    <property type="project" value="UniProtKB-SubCell"/>
</dbReference>
<dbReference type="CDD" id="cd17476">
    <property type="entry name" value="MFS_Amf1_MDR_like"/>
    <property type="match status" value="1"/>
</dbReference>
<keyword evidence="3 6" id="KW-1133">Transmembrane helix</keyword>
<dbReference type="PROSITE" id="PS50850">
    <property type="entry name" value="MFS"/>
    <property type="match status" value="1"/>
</dbReference>
<feature type="transmembrane region" description="Helical" evidence="6">
    <location>
        <begin position="178"/>
        <end position="199"/>
    </location>
</feature>
<dbReference type="AlphaFoldDB" id="A0A423V820"/>
<feature type="compositionally biased region" description="Polar residues" evidence="5">
    <location>
        <begin position="1"/>
        <end position="19"/>
    </location>
</feature>
<dbReference type="InterPro" id="IPR011701">
    <property type="entry name" value="MFS"/>
</dbReference>
<reference evidence="8 9" key="1">
    <citation type="submission" date="2015-09" db="EMBL/GenBank/DDBJ databases">
        <title>Host preference determinants of Valsa canker pathogens revealed by comparative genomics.</title>
        <authorList>
            <person name="Yin Z."/>
            <person name="Huang L."/>
        </authorList>
    </citation>
    <scope>NUCLEOTIDE SEQUENCE [LARGE SCALE GENOMIC DNA]</scope>
    <source>
        <strain evidence="8 9">YSFL</strain>
    </source>
</reference>
<dbReference type="InterPro" id="IPR036259">
    <property type="entry name" value="MFS_trans_sf"/>
</dbReference>
<dbReference type="InterPro" id="IPR020846">
    <property type="entry name" value="MFS_dom"/>
</dbReference>
<feature type="transmembrane region" description="Helical" evidence="6">
    <location>
        <begin position="347"/>
        <end position="368"/>
    </location>
</feature>
<feature type="transmembrane region" description="Helical" evidence="6">
    <location>
        <begin position="276"/>
        <end position="297"/>
    </location>
</feature>
<comment type="caution">
    <text evidence="8">The sequence shown here is derived from an EMBL/GenBank/DDBJ whole genome shotgun (WGS) entry which is preliminary data.</text>
</comment>
<gene>
    <name evidence="8" type="ORF">VSDG_10117</name>
</gene>
<sequence length="551" mass="59465">MDGSSANTTENRPQSTKVNENVARHPSDRQGVDEYEYQTDSIDASPSDNDGREDPEALRKTKSNATSIAESLPLYRELLFVAVICSGQLYTQAGLGQVMSIIDIIGETWDLPEVQMSWFLSGYSLTVGTFILFSGRLGDMFGYKTLFLIGLGWYSLWSLVCGLSVYSSHVLFVFGRVLQGIGPALILPNGLALLGATYAPGKRKSMAFAAFAASAPSGFVLGATFSGLFALAWWPWTFWCFSLVLAGTAVLAYFVIPPVPASHRENRPRTGRGKLIHLDIPGAVTGVVGLVLFNFAWNQAPLVGWQQPYVYVCLILGLIFIGVYFVVDLKYSPDPLVPFDALTSDVAFVLAALACGWACFGIWIWYTWQVMLQLRHASPLLASAYSVPTMISGAVAAVVVGTLLHRVGPPLIMTGALVAFAVGAILLATCPVDQIYWGQMFVGFLVTPWGMDMSFPAATIILSNAVAREHQGIAASLVNTVVNYSIALGLGVAGTIESQINNGGKNPTDKLKGYRGGYYLGISLAVFGIGICIAFLLKTRQTNRLETEEKA</sequence>
<feature type="transmembrane region" description="Helical" evidence="6">
    <location>
        <begin position="78"/>
        <end position="102"/>
    </location>
</feature>
<feature type="transmembrane region" description="Helical" evidence="6">
    <location>
        <begin position="516"/>
        <end position="537"/>
    </location>
</feature>
<feature type="transmembrane region" description="Helical" evidence="6">
    <location>
        <begin position="236"/>
        <end position="256"/>
    </location>
</feature>
<dbReference type="PANTHER" id="PTHR42718">
    <property type="entry name" value="MAJOR FACILITATOR SUPERFAMILY MULTIDRUG TRANSPORTER MFSC"/>
    <property type="match status" value="1"/>
</dbReference>
<dbReference type="OrthoDB" id="2428527at2759"/>
<comment type="subcellular location">
    <subcellularLocation>
        <location evidence="1">Membrane</location>
        <topology evidence="1">Multi-pass membrane protein</topology>
    </subcellularLocation>
</comment>
<name>A0A423V820_CYTCH</name>
<dbReference type="Pfam" id="PF07690">
    <property type="entry name" value="MFS_1"/>
    <property type="match status" value="2"/>
</dbReference>
<feature type="transmembrane region" description="Helical" evidence="6">
    <location>
        <begin position="114"/>
        <end position="133"/>
    </location>
</feature>
<dbReference type="Proteomes" id="UP000284375">
    <property type="component" value="Unassembled WGS sequence"/>
</dbReference>
<feature type="domain" description="Major facilitator superfamily (MFS) profile" evidence="7">
    <location>
        <begin position="80"/>
        <end position="540"/>
    </location>
</feature>
<evidence type="ECO:0000256" key="4">
    <source>
        <dbReference type="ARBA" id="ARBA00023136"/>
    </source>
</evidence>
<evidence type="ECO:0000256" key="5">
    <source>
        <dbReference type="SAM" id="MobiDB-lite"/>
    </source>
</evidence>
<feature type="transmembrane region" description="Helical" evidence="6">
    <location>
        <begin position="411"/>
        <end position="429"/>
    </location>
</feature>
<dbReference type="PANTHER" id="PTHR42718:SF1">
    <property type="entry name" value="LOW AFFINITY AMMONIUM TRANSPORTER"/>
    <property type="match status" value="1"/>
</dbReference>
<feature type="transmembrane region" description="Helical" evidence="6">
    <location>
        <begin position="206"/>
        <end position="230"/>
    </location>
</feature>
<keyword evidence="9" id="KW-1185">Reference proteome</keyword>
<dbReference type="GO" id="GO:0022857">
    <property type="term" value="F:transmembrane transporter activity"/>
    <property type="evidence" value="ECO:0007669"/>
    <property type="project" value="InterPro"/>
</dbReference>
<keyword evidence="2 6" id="KW-0812">Transmembrane</keyword>
<evidence type="ECO:0000256" key="6">
    <source>
        <dbReference type="SAM" id="Phobius"/>
    </source>
</evidence>
<feature type="transmembrane region" description="Helical" evidence="6">
    <location>
        <begin position="309"/>
        <end position="327"/>
    </location>
</feature>
<accession>A0A423V820</accession>
<dbReference type="SUPFAM" id="SSF103473">
    <property type="entry name" value="MFS general substrate transporter"/>
    <property type="match status" value="1"/>
</dbReference>
<feature type="region of interest" description="Disordered" evidence="5">
    <location>
        <begin position="1"/>
        <end position="62"/>
    </location>
</feature>